<gene>
    <name evidence="13" type="ORF">BRYFOR_07857</name>
</gene>
<keyword evidence="4" id="KW-0963">Cytoplasm</keyword>
<dbReference type="SMART" id="SM00529">
    <property type="entry name" value="HTH_DTXR"/>
    <property type="match status" value="1"/>
</dbReference>
<evidence type="ECO:0000256" key="11">
    <source>
        <dbReference type="ARBA" id="ARBA00032593"/>
    </source>
</evidence>
<evidence type="ECO:0000256" key="4">
    <source>
        <dbReference type="ARBA" id="ARBA00022490"/>
    </source>
</evidence>
<keyword evidence="8" id="KW-0010">Activator</keyword>
<dbReference type="PANTHER" id="PTHR33238:SF11">
    <property type="entry name" value="TRANSCRIPTIONAL REGULATOR MNTR"/>
    <property type="match status" value="1"/>
</dbReference>
<evidence type="ECO:0000256" key="8">
    <source>
        <dbReference type="ARBA" id="ARBA00023159"/>
    </source>
</evidence>
<dbReference type="AlphaFoldDB" id="C6LGU7"/>
<keyword evidence="10" id="KW-0464">Manganese</keyword>
<dbReference type="Gene3D" id="1.10.10.10">
    <property type="entry name" value="Winged helix-like DNA-binding domain superfamily/Winged helix DNA-binding domain"/>
    <property type="match status" value="1"/>
</dbReference>
<keyword evidence="14" id="KW-1185">Reference proteome</keyword>
<dbReference type="InterPro" id="IPR022687">
    <property type="entry name" value="HTH_DTXR"/>
</dbReference>
<evidence type="ECO:0000256" key="9">
    <source>
        <dbReference type="ARBA" id="ARBA00023163"/>
    </source>
</evidence>
<comment type="similarity">
    <text evidence="2">Belongs to the DtxR/MntR family.</text>
</comment>
<dbReference type="PANTHER" id="PTHR33238">
    <property type="entry name" value="IRON (METAL) DEPENDENT REPRESSOR, DTXR FAMILY"/>
    <property type="match status" value="1"/>
</dbReference>
<organism evidence="13 14">
    <name type="scientific">Marvinbryantia formatexigens DSM 14469</name>
    <dbReference type="NCBI Taxonomy" id="478749"/>
    <lineage>
        <taxon>Bacteria</taxon>
        <taxon>Bacillati</taxon>
        <taxon>Bacillota</taxon>
        <taxon>Clostridia</taxon>
        <taxon>Lachnospirales</taxon>
        <taxon>Lachnospiraceae</taxon>
        <taxon>Marvinbryantia</taxon>
    </lineage>
</organism>
<evidence type="ECO:0000256" key="6">
    <source>
        <dbReference type="ARBA" id="ARBA00023015"/>
    </source>
</evidence>
<dbReference type="GO" id="GO:0005737">
    <property type="term" value="C:cytoplasm"/>
    <property type="evidence" value="ECO:0007669"/>
    <property type="project" value="UniProtKB-SubCell"/>
</dbReference>
<dbReference type="InterPro" id="IPR001367">
    <property type="entry name" value="Fe_dep_repressor"/>
</dbReference>
<evidence type="ECO:0000256" key="1">
    <source>
        <dbReference type="ARBA" id="ARBA00004496"/>
    </source>
</evidence>
<dbReference type="InterPro" id="IPR036388">
    <property type="entry name" value="WH-like_DNA-bd_sf"/>
</dbReference>
<dbReference type="RefSeq" id="WP_006862643.1">
    <property type="nucleotide sequence ID" value="NZ_ACCL02000012.1"/>
</dbReference>
<dbReference type="PROSITE" id="PS50944">
    <property type="entry name" value="HTH_DTXR"/>
    <property type="match status" value="1"/>
</dbReference>
<keyword evidence="5" id="KW-0678">Repressor</keyword>
<evidence type="ECO:0000313" key="13">
    <source>
        <dbReference type="EMBL" id="EET60297.1"/>
    </source>
</evidence>
<evidence type="ECO:0000256" key="5">
    <source>
        <dbReference type="ARBA" id="ARBA00022491"/>
    </source>
</evidence>
<dbReference type="Proteomes" id="UP000005561">
    <property type="component" value="Unassembled WGS sequence"/>
</dbReference>
<keyword evidence="7" id="KW-0238">DNA-binding</keyword>
<dbReference type="EMBL" id="ACCL02000012">
    <property type="protein sequence ID" value="EET60297.1"/>
    <property type="molecule type" value="Genomic_DNA"/>
</dbReference>
<evidence type="ECO:0000256" key="2">
    <source>
        <dbReference type="ARBA" id="ARBA00007871"/>
    </source>
</evidence>
<feature type="domain" description="HTH dtxR-type" evidence="12">
    <location>
        <begin position="1"/>
        <end position="61"/>
    </location>
</feature>
<sequence length="120" mass="13599">MKRATEDYLKTIYMLSKKGEVHGSYIAEKLGISRPTVSVYLRNLETEGYIRMDENRAVFLTEAGETIARDIYARHATLQQLLEELGVDSRTAAEDACRMEHAISPKSFEAIKKLMIQKGS</sequence>
<evidence type="ECO:0000259" key="12">
    <source>
        <dbReference type="PROSITE" id="PS50944"/>
    </source>
</evidence>
<comment type="subcellular location">
    <subcellularLocation>
        <location evidence="1">Cytoplasm</location>
    </subcellularLocation>
</comment>
<dbReference type="InterPro" id="IPR050536">
    <property type="entry name" value="DtxR_MntR_Metal-Reg"/>
</dbReference>
<evidence type="ECO:0000313" key="14">
    <source>
        <dbReference type="Proteomes" id="UP000005561"/>
    </source>
</evidence>
<dbReference type="GO" id="GO:0003700">
    <property type="term" value="F:DNA-binding transcription factor activity"/>
    <property type="evidence" value="ECO:0007669"/>
    <property type="project" value="InterPro"/>
</dbReference>
<dbReference type="InterPro" id="IPR022689">
    <property type="entry name" value="Iron_dep_repressor"/>
</dbReference>
<name>C6LGU7_9FIRM</name>
<keyword evidence="9" id="KW-0804">Transcription</keyword>
<evidence type="ECO:0000256" key="3">
    <source>
        <dbReference type="ARBA" id="ARBA00011738"/>
    </source>
</evidence>
<dbReference type="Gene3D" id="1.10.60.10">
    <property type="entry name" value="Iron dependent repressor, metal binding and dimerisation domain"/>
    <property type="match status" value="1"/>
</dbReference>
<dbReference type="STRING" id="168384.SAMN05660368_00891"/>
<dbReference type="Pfam" id="PF01325">
    <property type="entry name" value="Fe_dep_repress"/>
    <property type="match status" value="1"/>
</dbReference>
<comment type="caution">
    <text evidence="13">The sequence shown here is derived from an EMBL/GenBank/DDBJ whole genome shotgun (WGS) entry which is preliminary data.</text>
</comment>
<evidence type="ECO:0000256" key="10">
    <source>
        <dbReference type="ARBA" id="ARBA00023211"/>
    </source>
</evidence>
<dbReference type="eggNOG" id="COG1321">
    <property type="taxonomic scope" value="Bacteria"/>
</dbReference>
<comment type="subunit">
    <text evidence="3">Homodimer.</text>
</comment>
<evidence type="ECO:0000256" key="7">
    <source>
        <dbReference type="ARBA" id="ARBA00023125"/>
    </source>
</evidence>
<dbReference type="GO" id="GO:0046983">
    <property type="term" value="F:protein dimerization activity"/>
    <property type="evidence" value="ECO:0007669"/>
    <property type="project" value="InterPro"/>
</dbReference>
<proteinExistence type="inferred from homology"/>
<keyword evidence="6" id="KW-0805">Transcription regulation</keyword>
<dbReference type="OrthoDB" id="9794394at2"/>
<dbReference type="Pfam" id="PF02742">
    <property type="entry name" value="Fe_dep_repr_C"/>
    <property type="match status" value="1"/>
</dbReference>
<accession>C6LGU7</accession>
<dbReference type="InterPro" id="IPR036421">
    <property type="entry name" value="Fe_dep_repressor_sf"/>
</dbReference>
<dbReference type="SUPFAM" id="SSF46785">
    <property type="entry name" value="Winged helix' DNA-binding domain"/>
    <property type="match status" value="1"/>
</dbReference>
<dbReference type="GO" id="GO:0003677">
    <property type="term" value="F:DNA binding"/>
    <property type="evidence" value="ECO:0007669"/>
    <property type="project" value="UniProtKB-KW"/>
</dbReference>
<dbReference type="InterPro" id="IPR036390">
    <property type="entry name" value="WH_DNA-bd_sf"/>
</dbReference>
<dbReference type="GO" id="GO:0046914">
    <property type="term" value="F:transition metal ion binding"/>
    <property type="evidence" value="ECO:0007669"/>
    <property type="project" value="InterPro"/>
</dbReference>
<reference evidence="13" key="1">
    <citation type="submission" date="2009-07" db="EMBL/GenBank/DDBJ databases">
        <authorList>
            <person name="Weinstock G."/>
            <person name="Sodergren E."/>
            <person name="Clifton S."/>
            <person name="Fulton L."/>
            <person name="Fulton B."/>
            <person name="Courtney L."/>
            <person name="Fronick C."/>
            <person name="Harrison M."/>
            <person name="Strong C."/>
            <person name="Farmer C."/>
            <person name="Delahaunty K."/>
            <person name="Markovic C."/>
            <person name="Hall O."/>
            <person name="Minx P."/>
            <person name="Tomlinson C."/>
            <person name="Mitreva M."/>
            <person name="Nelson J."/>
            <person name="Hou S."/>
            <person name="Wollam A."/>
            <person name="Pepin K.H."/>
            <person name="Johnson M."/>
            <person name="Bhonagiri V."/>
            <person name="Nash W.E."/>
            <person name="Warren W."/>
            <person name="Chinwalla A."/>
            <person name="Mardis E.R."/>
            <person name="Wilson R.K."/>
        </authorList>
    </citation>
    <scope>NUCLEOTIDE SEQUENCE [LARGE SCALE GENOMIC DNA]</scope>
    <source>
        <strain evidence="13">DSM 14469</strain>
    </source>
</reference>
<protein>
    <recommendedName>
        <fullName evidence="11">Manganese transport regulator</fullName>
    </recommendedName>
</protein>